<dbReference type="SMART" id="SM00185">
    <property type="entry name" value="ARM"/>
    <property type="match status" value="3"/>
</dbReference>
<gene>
    <name evidence="2" type="ORF">DICPUDRAFT_75997</name>
</gene>
<dbReference type="OMA" id="LYQVSDC"/>
<proteinExistence type="predicted"/>
<dbReference type="InParanoid" id="F0ZCA1"/>
<dbReference type="Proteomes" id="UP000001064">
    <property type="component" value="Unassembled WGS sequence"/>
</dbReference>
<dbReference type="InterPro" id="IPR016024">
    <property type="entry name" value="ARM-type_fold"/>
</dbReference>
<accession>F0ZCA1</accession>
<feature type="compositionally biased region" description="Low complexity" evidence="1">
    <location>
        <begin position="982"/>
        <end position="993"/>
    </location>
</feature>
<dbReference type="InterPro" id="IPR000225">
    <property type="entry name" value="Armadillo"/>
</dbReference>
<dbReference type="PANTHER" id="PTHR46464:SF2">
    <property type="entry name" value="ANKYRIN AND ARMADILLO REPEAT-CONTAINING PROTEIN"/>
    <property type="match status" value="1"/>
</dbReference>
<dbReference type="InterPro" id="IPR011989">
    <property type="entry name" value="ARM-like"/>
</dbReference>
<dbReference type="Gene3D" id="1.25.10.10">
    <property type="entry name" value="Leucine-rich Repeat Variant"/>
    <property type="match status" value="2"/>
</dbReference>
<feature type="compositionally biased region" description="Low complexity" evidence="1">
    <location>
        <begin position="1039"/>
        <end position="1053"/>
    </location>
</feature>
<evidence type="ECO:0000313" key="2">
    <source>
        <dbReference type="EMBL" id="EGC38383.1"/>
    </source>
</evidence>
<name>F0ZCA1_DICPU</name>
<dbReference type="RefSeq" id="XP_003285044.1">
    <property type="nucleotide sequence ID" value="XM_003284996.1"/>
</dbReference>
<organism evidence="2 3">
    <name type="scientific">Dictyostelium purpureum</name>
    <name type="common">Slime mold</name>
    <dbReference type="NCBI Taxonomy" id="5786"/>
    <lineage>
        <taxon>Eukaryota</taxon>
        <taxon>Amoebozoa</taxon>
        <taxon>Evosea</taxon>
        <taxon>Eumycetozoa</taxon>
        <taxon>Dictyostelia</taxon>
        <taxon>Dictyosteliales</taxon>
        <taxon>Dictyosteliaceae</taxon>
        <taxon>Dictyostelium</taxon>
    </lineage>
</organism>
<reference evidence="3" key="1">
    <citation type="journal article" date="2011" name="Genome Biol.">
        <title>Comparative genomics of the social amoebae Dictyostelium discoideum and Dictyostelium purpureum.</title>
        <authorList>
            <consortium name="US DOE Joint Genome Institute (JGI-PGF)"/>
            <person name="Sucgang R."/>
            <person name="Kuo A."/>
            <person name="Tian X."/>
            <person name="Salerno W."/>
            <person name="Parikh A."/>
            <person name="Feasley C.L."/>
            <person name="Dalin E."/>
            <person name="Tu H."/>
            <person name="Huang E."/>
            <person name="Barry K."/>
            <person name="Lindquist E."/>
            <person name="Shapiro H."/>
            <person name="Bruce D."/>
            <person name="Schmutz J."/>
            <person name="Salamov A."/>
            <person name="Fey P."/>
            <person name="Gaudet P."/>
            <person name="Anjard C."/>
            <person name="Babu M.M."/>
            <person name="Basu S."/>
            <person name="Bushmanova Y."/>
            <person name="van der Wel H."/>
            <person name="Katoh-Kurasawa M."/>
            <person name="Dinh C."/>
            <person name="Coutinho P.M."/>
            <person name="Saito T."/>
            <person name="Elias M."/>
            <person name="Schaap P."/>
            <person name="Kay R.R."/>
            <person name="Henrissat B."/>
            <person name="Eichinger L."/>
            <person name="Rivero F."/>
            <person name="Putnam N.H."/>
            <person name="West C.M."/>
            <person name="Loomis W.F."/>
            <person name="Chisholm R.L."/>
            <person name="Shaulsky G."/>
            <person name="Strassmann J.E."/>
            <person name="Queller D.C."/>
            <person name="Kuspa A."/>
            <person name="Grigoriev I.V."/>
        </authorList>
    </citation>
    <scope>NUCLEOTIDE SEQUENCE [LARGE SCALE GENOMIC DNA]</scope>
    <source>
        <strain evidence="3">QSDP1</strain>
    </source>
</reference>
<feature type="compositionally biased region" description="Polar residues" evidence="1">
    <location>
        <begin position="1011"/>
        <end position="1020"/>
    </location>
</feature>
<evidence type="ECO:0000256" key="1">
    <source>
        <dbReference type="SAM" id="MobiDB-lite"/>
    </source>
</evidence>
<dbReference type="KEGG" id="dpp:DICPUDRAFT_75997"/>
<feature type="region of interest" description="Disordered" evidence="1">
    <location>
        <begin position="963"/>
        <end position="1020"/>
    </location>
</feature>
<dbReference type="STRING" id="5786.F0ZCA1"/>
<dbReference type="SUPFAM" id="SSF48371">
    <property type="entry name" value="ARM repeat"/>
    <property type="match status" value="2"/>
</dbReference>
<evidence type="ECO:0000313" key="3">
    <source>
        <dbReference type="Proteomes" id="UP000001064"/>
    </source>
</evidence>
<dbReference type="EMBL" id="GL870977">
    <property type="protein sequence ID" value="EGC38383.1"/>
    <property type="molecule type" value="Genomic_DNA"/>
</dbReference>
<dbReference type="InterPro" id="IPR043379">
    <property type="entry name" value="ANKAR"/>
</dbReference>
<feature type="region of interest" description="Disordered" evidence="1">
    <location>
        <begin position="1034"/>
        <end position="1056"/>
    </location>
</feature>
<protein>
    <submittedName>
        <fullName evidence="2">Uncharacterized protein</fullName>
    </submittedName>
</protein>
<dbReference type="PANTHER" id="PTHR46464">
    <property type="entry name" value="ANK_REP_REGION DOMAIN-CONTAINING PROTEIN"/>
    <property type="match status" value="1"/>
</dbReference>
<dbReference type="AlphaFoldDB" id="F0ZCA1"/>
<keyword evidence="3" id="KW-1185">Reference proteome</keyword>
<dbReference type="OrthoDB" id="7537227at2759"/>
<sequence length="1230" mass="136293">MSAINLRLLQDSEIENYGSPKNISDLMEEVRSLFDNIKTVPTSSNKISIGVNSSPVLETNSINNNFNSNNKCSNPSTILKPSERIFKLNNNSNGNNNNTSSSITNNVINNLNVLNSYNNNNNHNNNKQNKIESSFIDVKKIGLKELALLLTKRREGSVHIQAIQQIYELYLQASSINSKKQEFLDEISKGTCLRSLLSYLTLSEPKFNSFEYNSQMESIKLISILTGNDSIKTFIKQTGDISTIVQVLNWSHKLNQYHTFNLNLLNLISNLATQESCASILRKAGAIGAILSIAVNESVSNDLRIVSLNTLIIFSSYSNPKISEAIISKSSLEAIINNIVKTCLTTTTLSTNSSNQINQLSIKFLDLLFQVSDCAKTRAIACECGLEKLLSLINIDLIYPKELHRVNFFRVSNVTKDDPTIPQTNLQAKILQCLEKLAKHENNRLKIGLQSTELALKFISPLFNLPKEIFKWNTTILERILKLTIQILQDDKCKQLFVENDGCKTMLWMVQNDSFNSSILLSCAQVLGQIVAAKKSISSSINFPVDKIIDSEVIPSLITLYKNHPEEKSLQLLLCQVFKYLGSTDENKQTIFYEGGFQILHNLLNGEDLEVVSSSLDALAVLSTNIFIRKVLRLLGSISTIISKISLQNSKIQKSSIIILYNISGDDEGIELLLDPANGLSMANLNSLLFCNDSEIQISVVLLIDNLISFDKNYLEKFVDNGGIASLLNSLYSNNEKLQFNVLNLLNIIIQNPKAQPIILNSGIVNKLKSLSTHENVIKEGSTLIEPMRSFIIAVKSIPQPQPTSPIITPASTITASPSTVKSPQFLKKESQETIDSKNKITGIQIGNRSISSNQLPTRAQNIQKQTHLDEKPLSVSTGSVPPPFSALPFHSPPSTPSTPVQLPDFKKISAVLEKLNEEQLRDVVIELIKQTPSIGENISTTIRNVITGNKLPYPTANPIITSPLSSSSGIPPPPPPPPLFPSLNSNSNNDSPFANIQLKPVQKVDKKESSPNSNGMISASDILSSPVFLKRQNDPTPISESNTIKTSNSNNSPFSNLMNELQGKVGKMKLKHIDTAQEMENRRKDRLMEKNQGLLKDIVNNADLRNKTNKKTLIDSSVSHGMKIWKKSFDLYKQEINASFKRYDVLAILVFKILDSLGDFPFKDALEISGLSSEVLSQQLLRIGFNLKSSTYVTSSDPENPVTEYSSIIKPTGIPVKLILSLIIGQINK</sequence>
<feature type="compositionally biased region" description="Pro residues" evidence="1">
    <location>
        <begin position="971"/>
        <end position="981"/>
    </location>
</feature>
<dbReference type="GeneID" id="10502136"/>
<dbReference type="VEuPathDB" id="AmoebaDB:DICPUDRAFT_75997"/>